<dbReference type="AlphaFoldDB" id="A0A9N8X0R4"/>
<gene>
    <name evidence="2" type="ORF">LMG31841_01582</name>
</gene>
<reference evidence="2" key="1">
    <citation type="submission" date="2021-04" db="EMBL/GenBank/DDBJ databases">
        <authorList>
            <person name="Vanwijnsberghe S."/>
        </authorList>
    </citation>
    <scope>NUCLEOTIDE SEQUENCE</scope>
    <source>
        <strain evidence="2">LMG 31841</strain>
    </source>
</reference>
<dbReference type="Proteomes" id="UP000789704">
    <property type="component" value="Unassembled WGS sequence"/>
</dbReference>
<feature type="domain" description="Helix-turn-helix" evidence="1">
    <location>
        <begin position="11"/>
        <end position="61"/>
    </location>
</feature>
<name>A0A9N8X0R4_9BURK</name>
<proteinExistence type="predicted"/>
<dbReference type="InterPro" id="IPR041657">
    <property type="entry name" value="HTH_17"/>
</dbReference>
<comment type="caution">
    <text evidence="2">The sequence shown here is derived from an EMBL/GenBank/DDBJ whole genome shotgun (WGS) entry which is preliminary data.</text>
</comment>
<dbReference type="SUPFAM" id="SSF46955">
    <property type="entry name" value="Putative DNA-binding domain"/>
    <property type="match status" value="1"/>
</dbReference>
<evidence type="ECO:0000313" key="2">
    <source>
        <dbReference type="EMBL" id="CAG4892244.1"/>
    </source>
</evidence>
<accession>A0A9N8X0R4</accession>
<evidence type="ECO:0000259" key="1">
    <source>
        <dbReference type="Pfam" id="PF12728"/>
    </source>
</evidence>
<protein>
    <recommendedName>
        <fullName evidence="1">Helix-turn-helix domain-containing protein</fullName>
    </recommendedName>
</protein>
<dbReference type="EMBL" id="CAJQZC010000002">
    <property type="protein sequence ID" value="CAG4892244.1"/>
    <property type="molecule type" value="Genomic_DNA"/>
</dbReference>
<dbReference type="InterPro" id="IPR009061">
    <property type="entry name" value="DNA-bd_dom_put_sf"/>
</dbReference>
<organism evidence="2 3">
    <name type="scientific">Paraburkholderia saeva</name>
    <dbReference type="NCBI Taxonomy" id="2777537"/>
    <lineage>
        <taxon>Bacteria</taxon>
        <taxon>Pseudomonadati</taxon>
        <taxon>Pseudomonadota</taxon>
        <taxon>Betaproteobacteria</taxon>
        <taxon>Burkholderiales</taxon>
        <taxon>Burkholderiaceae</taxon>
        <taxon>Paraburkholderia</taxon>
    </lineage>
</organism>
<dbReference type="Pfam" id="PF12728">
    <property type="entry name" value="HTH_17"/>
    <property type="match status" value="1"/>
</dbReference>
<keyword evidence="3" id="KW-1185">Reference proteome</keyword>
<dbReference type="RefSeq" id="WP_228875562.1">
    <property type="nucleotide sequence ID" value="NZ_CAJQZC010000002.1"/>
</dbReference>
<sequence length="64" mass="7269">MTYLNSQHDVMLTTAEAASLIRHSPKTLYQWACYQTGPVRPVKVQRKLLWRLSDLQALLNGGAK</sequence>
<evidence type="ECO:0000313" key="3">
    <source>
        <dbReference type="Proteomes" id="UP000789704"/>
    </source>
</evidence>